<dbReference type="Proteomes" id="UP000694892">
    <property type="component" value="Chromosome 1L"/>
</dbReference>
<organism evidence="1 2">
    <name type="scientific">Xenopus laevis</name>
    <name type="common">African clawed frog</name>
    <dbReference type="NCBI Taxonomy" id="8355"/>
    <lineage>
        <taxon>Eukaryota</taxon>
        <taxon>Metazoa</taxon>
        <taxon>Chordata</taxon>
        <taxon>Craniata</taxon>
        <taxon>Vertebrata</taxon>
        <taxon>Euteleostomi</taxon>
        <taxon>Amphibia</taxon>
        <taxon>Batrachia</taxon>
        <taxon>Anura</taxon>
        <taxon>Pipoidea</taxon>
        <taxon>Pipidae</taxon>
        <taxon>Xenopodinae</taxon>
        <taxon>Xenopus</taxon>
        <taxon>Xenopus</taxon>
    </lineage>
</organism>
<proteinExistence type="predicted"/>
<sequence>MYICIYTALLDFPQNHYKYIFSFFYRDECRWGTMMTSNGTSDNYSSVHALTAIYINRLSDFGNLKSTAACYMRILLKDPGIVAVPHLLVGHGRAQLQRARHNSRVQRILKCCPPPYLFSIFVIYRGLILISN</sequence>
<name>A0A974I4T6_XENLA</name>
<gene>
    <name evidence="1" type="ORF">XELAEV_18006870mg</name>
</gene>
<dbReference type="EMBL" id="CM004466">
    <property type="protein sequence ID" value="OCU01087.1"/>
    <property type="molecule type" value="Genomic_DNA"/>
</dbReference>
<protein>
    <submittedName>
        <fullName evidence="1">Uncharacterized protein</fullName>
    </submittedName>
</protein>
<accession>A0A974I4T6</accession>
<reference evidence="2" key="1">
    <citation type="journal article" date="2016" name="Nature">
        <title>Genome evolution in the allotetraploid frog Xenopus laevis.</title>
        <authorList>
            <person name="Session A.M."/>
            <person name="Uno Y."/>
            <person name="Kwon T."/>
            <person name="Chapman J.A."/>
            <person name="Toyoda A."/>
            <person name="Takahashi S."/>
            <person name="Fukui A."/>
            <person name="Hikosaka A."/>
            <person name="Suzuki A."/>
            <person name="Kondo M."/>
            <person name="van Heeringen S.J."/>
            <person name="Quigley I."/>
            <person name="Heinz S."/>
            <person name="Ogino H."/>
            <person name="Ochi H."/>
            <person name="Hellsten U."/>
            <person name="Lyons J.B."/>
            <person name="Simakov O."/>
            <person name="Putnam N."/>
            <person name="Stites J."/>
            <person name="Kuroki Y."/>
            <person name="Tanaka T."/>
            <person name="Michiue T."/>
            <person name="Watanabe M."/>
            <person name="Bogdanovic O."/>
            <person name="Lister R."/>
            <person name="Georgiou G."/>
            <person name="Paranjpe S.S."/>
            <person name="van Kruijsbergen I."/>
            <person name="Shu S."/>
            <person name="Carlson J."/>
            <person name="Kinoshita T."/>
            <person name="Ohta Y."/>
            <person name="Mawaribuchi S."/>
            <person name="Jenkins J."/>
            <person name="Grimwood J."/>
            <person name="Schmutz J."/>
            <person name="Mitros T."/>
            <person name="Mozaffari S.V."/>
            <person name="Suzuki Y."/>
            <person name="Haramoto Y."/>
            <person name="Yamamoto T.S."/>
            <person name="Takagi C."/>
            <person name="Heald R."/>
            <person name="Miller K."/>
            <person name="Haudenschild C."/>
            <person name="Kitzman J."/>
            <person name="Nakayama T."/>
            <person name="Izutsu Y."/>
            <person name="Robert J."/>
            <person name="Fortriede J."/>
            <person name="Burns K."/>
            <person name="Lotay V."/>
            <person name="Karimi K."/>
            <person name="Yasuoka Y."/>
            <person name="Dichmann D.S."/>
            <person name="Flajnik M.F."/>
            <person name="Houston D.W."/>
            <person name="Shendure J."/>
            <person name="DuPasquier L."/>
            <person name="Vize P.D."/>
            <person name="Zorn A.M."/>
            <person name="Ito M."/>
            <person name="Marcotte E.M."/>
            <person name="Wallingford J.B."/>
            <person name="Ito Y."/>
            <person name="Asashima M."/>
            <person name="Ueno N."/>
            <person name="Matsuda Y."/>
            <person name="Veenstra G.J."/>
            <person name="Fujiyama A."/>
            <person name="Harland R.M."/>
            <person name="Taira M."/>
            <person name="Rokhsar D.S."/>
        </authorList>
    </citation>
    <scope>NUCLEOTIDE SEQUENCE [LARGE SCALE GENOMIC DNA]</scope>
    <source>
        <strain evidence="2">J</strain>
    </source>
</reference>
<evidence type="ECO:0000313" key="1">
    <source>
        <dbReference type="EMBL" id="OCU01087.1"/>
    </source>
</evidence>
<evidence type="ECO:0000313" key="2">
    <source>
        <dbReference type="Proteomes" id="UP000694892"/>
    </source>
</evidence>
<dbReference type="AlphaFoldDB" id="A0A974I4T6"/>